<protein>
    <submittedName>
        <fullName evidence="1">Uncharacterized protein</fullName>
    </submittedName>
</protein>
<dbReference type="EMBL" id="MU267605">
    <property type="protein sequence ID" value="KAH7915062.1"/>
    <property type="molecule type" value="Genomic_DNA"/>
</dbReference>
<reference evidence="1" key="1">
    <citation type="journal article" date="2021" name="New Phytol.">
        <title>Evolutionary innovations through gain and loss of genes in the ectomycorrhizal Boletales.</title>
        <authorList>
            <person name="Wu G."/>
            <person name="Miyauchi S."/>
            <person name="Morin E."/>
            <person name="Kuo A."/>
            <person name="Drula E."/>
            <person name="Varga T."/>
            <person name="Kohler A."/>
            <person name="Feng B."/>
            <person name="Cao Y."/>
            <person name="Lipzen A."/>
            <person name="Daum C."/>
            <person name="Hundley H."/>
            <person name="Pangilinan J."/>
            <person name="Johnson J."/>
            <person name="Barry K."/>
            <person name="LaButti K."/>
            <person name="Ng V."/>
            <person name="Ahrendt S."/>
            <person name="Min B."/>
            <person name="Choi I.G."/>
            <person name="Park H."/>
            <person name="Plett J.M."/>
            <person name="Magnuson J."/>
            <person name="Spatafora J.W."/>
            <person name="Nagy L.G."/>
            <person name="Henrissat B."/>
            <person name="Grigoriev I.V."/>
            <person name="Yang Z.L."/>
            <person name="Xu J."/>
            <person name="Martin F.M."/>
        </authorList>
    </citation>
    <scope>NUCLEOTIDE SEQUENCE</scope>
    <source>
        <strain evidence="1">ATCC 28755</strain>
    </source>
</reference>
<evidence type="ECO:0000313" key="2">
    <source>
        <dbReference type="Proteomes" id="UP000790377"/>
    </source>
</evidence>
<dbReference type="Proteomes" id="UP000790377">
    <property type="component" value="Unassembled WGS sequence"/>
</dbReference>
<evidence type="ECO:0000313" key="1">
    <source>
        <dbReference type="EMBL" id="KAH7915062.1"/>
    </source>
</evidence>
<accession>A0ACB8ARQ6</accession>
<comment type="caution">
    <text evidence="1">The sequence shown here is derived from an EMBL/GenBank/DDBJ whole genome shotgun (WGS) entry which is preliminary data.</text>
</comment>
<proteinExistence type="predicted"/>
<gene>
    <name evidence="1" type="ORF">BJ138DRAFT_223497</name>
</gene>
<name>A0ACB8ARQ6_9AGAM</name>
<sequence length="136" mass="15477">MAMLFAFPWLHRHLGTLPGSRSCLCRKLCADIRFVTNPVQSVGWGIRIIAHKSQSRNLAGYLWITFLYERDEHATANQYSDQKFNEYQSSTTQATAVSKYQNQYKGSCRNAFKLLRVLDESDGSLEVGSCMYRAGP</sequence>
<keyword evidence="2" id="KW-1185">Reference proteome</keyword>
<organism evidence="1 2">
    <name type="scientific">Hygrophoropsis aurantiaca</name>
    <dbReference type="NCBI Taxonomy" id="72124"/>
    <lineage>
        <taxon>Eukaryota</taxon>
        <taxon>Fungi</taxon>
        <taxon>Dikarya</taxon>
        <taxon>Basidiomycota</taxon>
        <taxon>Agaricomycotina</taxon>
        <taxon>Agaricomycetes</taxon>
        <taxon>Agaricomycetidae</taxon>
        <taxon>Boletales</taxon>
        <taxon>Coniophorineae</taxon>
        <taxon>Hygrophoropsidaceae</taxon>
        <taxon>Hygrophoropsis</taxon>
    </lineage>
</organism>